<accession>A0A444Z5W0</accession>
<name>A0A444Z5W0_ARAHY</name>
<sequence>MPPPQPSSWSLLMLPPEPRSLELERWVDGCVRNTGLNCSTDKFLHLENMKLPEISSVFMNKSMTLDECDSLCKRNCSCTAYANIDIRNGGSGCVM</sequence>
<dbReference type="EMBL" id="SDMP01000015">
    <property type="protein sequence ID" value="RYR09557.1"/>
    <property type="molecule type" value="Genomic_DNA"/>
</dbReference>
<comment type="caution">
    <text evidence="2">The sequence shown here is derived from an EMBL/GenBank/DDBJ whole genome shotgun (WGS) entry which is preliminary data.</text>
</comment>
<gene>
    <name evidence="2" type="ORF">Ahy_B05g077915</name>
</gene>
<protein>
    <recommendedName>
        <fullName evidence="1">Apple domain-containing protein</fullName>
    </recommendedName>
</protein>
<feature type="domain" description="Apple" evidence="1">
    <location>
        <begin position="38"/>
        <end position="95"/>
    </location>
</feature>
<evidence type="ECO:0000259" key="1">
    <source>
        <dbReference type="PROSITE" id="PS50948"/>
    </source>
</evidence>
<dbReference type="Proteomes" id="UP000289738">
    <property type="component" value="Chromosome B05"/>
</dbReference>
<dbReference type="Gene3D" id="3.50.4.10">
    <property type="entry name" value="Hepatocyte Growth Factor"/>
    <property type="match status" value="1"/>
</dbReference>
<dbReference type="CDD" id="cd01098">
    <property type="entry name" value="PAN_AP_plant"/>
    <property type="match status" value="1"/>
</dbReference>
<dbReference type="PANTHER" id="PTHR32444">
    <property type="entry name" value="BULB-TYPE LECTIN DOMAIN-CONTAINING PROTEIN"/>
    <property type="match status" value="1"/>
</dbReference>
<dbReference type="AlphaFoldDB" id="A0A444Z5W0"/>
<evidence type="ECO:0000313" key="2">
    <source>
        <dbReference type="EMBL" id="RYR09557.1"/>
    </source>
</evidence>
<reference evidence="2 3" key="1">
    <citation type="submission" date="2019-01" db="EMBL/GenBank/DDBJ databases">
        <title>Sequencing of cultivated peanut Arachis hypogaea provides insights into genome evolution and oil improvement.</title>
        <authorList>
            <person name="Chen X."/>
        </authorList>
    </citation>
    <scope>NUCLEOTIDE SEQUENCE [LARGE SCALE GENOMIC DNA]</scope>
    <source>
        <strain evidence="3">cv. Fuhuasheng</strain>
        <tissue evidence="2">Leaves</tissue>
    </source>
</reference>
<proteinExistence type="predicted"/>
<dbReference type="PANTHER" id="PTHR32444:SF89">
    <property type="entry name" value="S GLYCOPROTEIN"/>
    <property type="match status" value="1"/>
</dbReference>
<dbReference type="InterPro" id="IPR003609">
    <property type="entry name" value="Pan_app"/>
</dbReference>
<dbReference type="Pfam" id="PF08276">
    <property type="entry name" value="PAN_2"/>
    <property type="match status" value="1"/>
</dbReference>
<organism evidence="2 3">
    <name type="scientific">Arachis hypogaea</name>
    <name type="common">Peanut</name>
    <dbReference type="NCBI Taxonomy" id="3818"/>
    <lineage>
        <taxon>Eukaryota</taxon>
        <taxon>Viridiplantae</taxon>
        <taxon>Streptophyta</taxon>
        <taxon>Embryophyta</taxon>
        <taxon>Tracheophyta</taxon>
        <taxon>Spermatophyta</taxon>
        <taxon>Magnoliopsida</taxon>
        <taxon>eudicotyledons</taxon>
        <taxon>Gunneridae</taxon>
        <taxon>Pentapetalae</taxon>
        <taxon>rosids</taxon>
        <taxon>fabids</taxon>
        <taxon>Fabales</taxon>
        <taxon>Fabaceae</taxon>
        <taxon>Papilionoideae</taxon>
        <taxon>50 kb inversion clade</taxon>
        <taxon>dalbergioids sensu lato</taxon>
        <taxon>Dalbergieae</taxon>
        <taxon>Pterocarpus clade</taxon>
        <taxon>Arachis</taxon>
    </lineage>
</organism>
<evidence type="ECO:0000313" key="3">
    <source>
        <dbReference type="Proteomes" id="UP000289738"/>
    </source>
</evidence>
<dbReference type="PROSITE" id="PS50948">
    <property type="entry name" value="PAN"/>
    <property type="match status" value="1"/>
</dbReference>
<keyword evidence="3" id="KW-1185">Reference proteome</keyword>